<evidence type="ECO:0000256" key="11">
    <source>
        <dbReference type="SAM" id="SignalP"/>
    </source>
</evidence>
<evidence type="ECO:0000256" key="1">
    <source>
        <dbReference type="ARBA" id="ARBA00007164"/>
    </source>
</evidence>
<feature type="active site" evidence="7">
    <location>
        <position position="122"/>
    </location>
</feature>
<dbReference type="EMBL" id="RYZR01000007">
    <property type="protein sequence ID" value="RUL62585.1"/>
    <property type="molecule type" value="Genomic_DNA"/>
</dbReference>
<keyword evidence="3" id="KW-0378">Hydrolase</keyword>
<keyword evidence="5" id="KW-0573">Peptidoglycan synthesis</keyword>
<evidence type="ECO:0000256" key="10">
    <source>
        <dbReference type="SAM" id="MobiDB-lite"/>
    </source>
</evidence>
<dbReference type="PANTHER" id="PTHR21581">
    <property type="entry name" value="D-ALANYL-D-ALANINE CARBOXYPEPTIDASE"/>
    <property type="match status" value="1"/>
</dbReference>
<evidence type="ECO:0000256" key="4">
    <source>
        <dbReference type="ARBA" id="ARBA00022960"/>
    </source>
</evidence>
<feature type="domain" description="Peptidase S11 D-alanyl-D-alanine carboxypeptidase A N-terminal" evidence="12">
    <location>
        <begin position="30"/>
        <end position="254"/>
    </location>
</feature>
<feature type="active site" description="Proton acceptor" evidence="7">
    <location>
        <position position="65"/>
    </location>
</feature>
<dbReference type="Gene3D" id="3.40.710.10">
    <property type="entry name" value="DD-peptidase/beta-lactamase superfamily"/>
    <property type="match status" value="1"/>
</dbReference>
<gene>
    <name evidence="13" type="ORF">EKH79_14360</name>
</gene>
<feature type="active site" description="Acyl-ester intermediate" evidence="7">
    <location>
        <position position="62"/>
    </location>
</feature>
<dbReference type="GO" id="GO:0009002">
    <property type="term" value="F:serine-type D-Ala-D-Ala carboxypeptidase activity"/>
    <property type="evidence" value="ECO:0007669"/>
    <property type="project" value="InterPro"/>
</dbReference>
<dbReference type="GO" id="GO:0009252">
    <property type="term" value="P:peptidoglycan biosynthetic process"/>
    <property type="evidence" value="ECO:0007669"/>
    <property type="project" value="UniProtKB-KW"/>
</dbReference>
<dbReference type="InterPro" id="IPR018044">
    <property type="entry name" value="Peptidase_S11"/>
</dbReference>
<dbReference type="GO" id="GO:0071555">
    <property type="term" value="P:cell wall organization"/>
    <property type="evidence" value="ECO:0007669"/>
    <property type="project" value="UniProtKB-KW"/>
</dbReference>
<evidence type="ECO:0000313" key="14">
    <source>
        <dbReference type="Proteomes" id="UP000267077"/>
    </source>
</evidence>
<keyword evidence="13" id="KW-0645">Protease</keyword>
<evidence type="ECO:0000256" key="2">
    <source>
        <dbReference type="ARBA" id="ARBA00022729"/>
    </source>
</evidence>
<feature type="chain" id="PRO_5019381973" evidence="11">
    <location>
        <begin position="32"/>
        <end position="375"/>
    </location>
</feature>
<feature type="signal peptide" evidence="11">
    <location>
        <begin position="1"/>
        <end position="31"/>
    </location>
</feature>
<dbReference type="GO" id="GO:0008360">
    <property type="term" value="P:regulation of cell shape"/>
    <property type="evidence" value="ECO:0007669"/>
    <property type="project" value="UniProtKB-KW"/>
</dbReference>
<feature type="region of interest" description="Disordered" evidence="10">
    <location>
        <begin position="344"/>
        <end position="375"/>
    </location>
</feature>
<organism evidence="13 14">
    <name type="scientific">Dyella dinghuensis</name>
    <dbReference type="NCBI Taxonomy" id="1920169"/>
    <lineage>
        <taxon>Bacteria</taxon>
        <taxon>Pseudomonadati</taxon>
        <taxon>Pseudomonadota</taxon>
        <taxon>Gammaproteobacteria</taxon>
        <taxon>Lysobacterales</taxon>
        <taxon>Rhodanobacteraceae</taxon>
        <taxon>Dyella</taxon>
    </lineage>
</organism>
<dbReference type="OrthoDB" id="9795979at2"/>
<evidence type="ECO:0000256" key="6">
    <source>
        <dbReference type="ARBA" id="ARBA00023316"/>
    </source>
</evidence>
<reference evidence="13 14" key="1">
    <citation type="submission" date="2018-12" db="EMBL/GenBank/DDBJ databases">
        <title>Dyella dinghuensis sp. nov. DHOA06 and Dyella choica sp. nov. 4M-K27, isolated from forest soil.</title>
        <authorList>
            <person name="Qiu L.-H."/>
            <person name="Gao Z.-H."/>
        </authorList>
    </citation>
    <scope>NUCLEOTIDE SEQUENCE [LARGE SCALE GENOMIC DNA]</scope>
    <source>
        <strain evidence="13 14">DHOA06</strain>
    </source>
</reference>
<proteinExistence type="inferred from homology"/>
<sequence>MKPTKLRGRLRHTSVAWVLAGFCGFLGVAHAQTNTTAAIVIDGTNGQVVNAVNADQAAYPASLAKMMTLYLTFQALDTGKLKIDQELPVSDYAASQAPTKLDLRPGQTISVEDCILGMVTKSANDAAEVAAEGVAGSESDFTSMMNAQAILLGMSNSHFDNANGLPDPDNITTARDMAKLGMALYRDFPQYSHYFATKDFVFRGQLIRGHNNLMDRYPGMDGLKTGFTDASGFNLASTAVQNGHRLFAVVLGGRTASARDNLMARLLDDGFGGRQTPSDLVAEVGLPARPSAARRMLAALSPIGTAEAETVALPPRAPRHKGPVASRKTCTVRRGVVCPRTTAQARAPAHGTTKLAHRKTTKKPVMLASRNQKQE</sequence>
<keyword evidence="2 11" id="KW-0732">Signal</keyword>
<evidence type="ECO:0000256" key="8">
    <source>
        <dbReference type="PIRSR" id="PIRSR618044-2"/>
    </source>
</evidence>
<protein>
    <submittedName>
        <fullName evidence="13">D-alanyl-D-alanine carboxypeptidase</fullName>
    </submittedName>
</protein>
<evidence type="ECO:0000256" key="9">
    <source>
        <dbReference type="RuleBase" id="RU004016"/>
    </source>
</evidence>
<evidence type="ECO:0000256" key="5">
    <source>
        <dbReference type="ARBA" id="ARBA00022984"/>
    </source>
</evidence>
<comment type="similarity">
    <text evidence="1 9">Belongs to the peptidase S11 family.</text>
</comment>
<dbReference type="AlphaFoldDB" id="A0A432LRD0"/>
<dbReference type="Proteomes" id="UP000267077">
    <property type="component" value="Unassembled WGS sequence"/>
</dbReference>
<keyword evidence="14" id="KW-1185">Reference proteome</keyword>
<keyword evidence="6" id="KW-0961">Cell wall biogenesis/degradation</keyword>
<dbReference type="PANTHER" id="PTHR21581:SF6">
    <property type="entry name" value="TRAFFICKING PROTEIN PARTICLE COMPLEX SUBUNIT 12"/>
    <property type="match status" value="1"/>
</dbReference>
<dbReference type="GO" id="GO:0006508">
    <property type="term" value="P:proteolysis"/>
    <property type="evidence" value="ECO:0007669"/>
    <property type="project" value="InterPro"/>
</dbReference>
<dbReference type="SUPFAM" id="SSF56601">
    <property type="entry name" value="beta-lactamase/transpeptidase-like"/>
    <property type="match status" value="1"/>
</dbReference>
<dbReference type="InterPro" id="IPR001967">
    <property type="entry name" value="Peptidase_S11_N"/>
</dbReference>
<name>A0A432LRD0_9GAMM</name>
<dbReference type="Pfam" id="PF00768">
    <property type="entry name" value="Peptidase_S11"/>
    <property type="match status" value="1"/>
</dbReference>
<keyword evidence="13" id="KW-0121">Carboxypeptidase</keyword>
<feature type="binding site" evidence="8">
    <location>
        <position position="224"/>
    </location>
    <ligand>
        <name>substrate</name>
    </ligand>
</feature>
<evidence type="ECO:0000313" key="13">
    <source>
        <dbReference type="EMBL" id="RUL62585.1"/>
    </source>
</evidence>
<comment type="caution">
    <text evidence="13">The sequence shown here is derived from an EMBL/GenBank/DDBJ whole genome shotgun (WGS) entry which is preliminary data.</text>
</comment>
<accession>A0A432LRD0</accession>
<dbReference type="PRINTS" id="PR00725">
    <property type="entry name" value="DADACBPTASE1"/>
</dbReference>
<evidence type="ECO:0000256" key="3">
    <source>
        <dbReference type="ARBA" id="ARBA00022801"/>
    </source>
</evidence>
<evidence type="ECO:0000256" key="7">
    <source>
        <dbReference type="PIRSR" id="PIRSR618044-1"/>
    </source>
</evidence>
<keyword evidence="4" id="KW-0133">Cell shape</keyword>
<evidence type="ECO:0000259" key="12">
    <source>
        <dbReference type="Pfam" id="PF00768"/>
    </source>
</evidence>
<dbReference type="InterPro" id="IPR012338">
    <property type="entry name" value="Beta-lactam/transpept-like"/>
</dbReference>